<dbReference type="OrthoDB" id="4566556at2"/>
<dbReference type="GO" id="GO:0016705">
    <property type="term" value="F:oxidoreductase activity, acting on paired donors, with incorporation or reduction of molecular oxygen"/>
    <property type="evidence" value="ECO:0007669"/>
    <property type="project" value="InterPro"/>
</dbReference>
<feature type="domain" description="Luciferase-like" evidence="2">
    <location>
        <begin position="1"/>
        <end position="220"/>
    </location>
</feature>
<dbReference type="Pfam" id="PF00296">
    <property type="entry name" value="Bac_luciferase"/>
    <property type="match status" value="1"/>
</dbReference>
<proteinExistence type="predicted"/>
<dbReference type="InterPro" id="IPR036661">
    <property type="entry name" value="Luciferase-like_sf"/>
</dbReference>
<accession>A0A5B2WJ54</accession>
<dbReference type="InterPro" id="IPR050564">
    <property type="entry name" value="F420-G6PD/mer"/>
</dbReference>
<evidence type="ECO:0000313" key="3">
    <source>
        <dbReference type="EMBL" id="KAA2252163.1"/>
    </source>
</evidence>
<evidence type="ECO:0000256" key="1">
    <source>
        <dbReference type="ARBA" id="ARBA00023002"/>
    </source>
</evidence>
<dbReference type="Gene3D" id="3.20.20.30">
    <property type="entry name" value="Luciferase-like domain"/>
    <property type="match status" value="1"/>
</dbReference>
<name>A0A5B2WJ54_9PSEU</name>
<dbReference type="Proteomes" id="UP000323454">
    <property type="component" value="Unassembled WGS sequence"/>
</dbReference>
<dbReference type="EMBL" id="VUOB01000077">
    <property type="protein sequence ID" value="KAA2252163.1"/>
    <property type="molecule type" value="Genomic_DNA"/>
</dbReference>
<dbReference type="InterPro" id="IPR011251">
    <property type="entry name" value="Luciferase-like_dom"/>
</dbReference>
<keyword evidence="4" id="KW-1185">Reference proteome</keyword>
<dbReference type="AlphaFoldDB" id="A0A5B2WJ54"/>
<reference evidence="3 4" key="1">
    <citation type="submission" date="2019-09" db="EMBL/GenBank/DDBJ databases">
        <title>Goodfellowia gen. nov., a new genus of the Pseudonocardineae related to Actinoalloteichus, containing Goodfellowia coeruleoviolacea gen. nov., comb. nov. gen. nov., comb. nov.</title>
        <authorList>
            <person name="Labeda D."/>
        </authorList>
    </citation>
    <scope>NUCLEOTIDE SEQUENCE [LARGE SCALE GENOMIC DNA]</scope>
    <source>
        <strain evidence="3 4">AN110305</strain>
    </source>
</reference>
<sequence length="267" mass="27116">MEIGVFLPTSAPGPGQPVAGDVRASARFAEDSGLESVWSTDHLIASAPMLDSTVALATAAAVTERLKIGYGVLLLALRPVAWAAKQISTLQQLSDGRLALGVGTGNPAHGDIGWRAAGASFEDRGRRTDEALRVLPDLVAGRASVLEDGLEVTLAPGSAMPPVLVAGTGPKAMRRAAAHGDGWIPIGLSPDEVAAGVTELAGLAAARGRTGPRATVVAPALDTDPGRAAAQLSAYAAAGAERVILAPTGAGWRPDYEFAANVRRALA</sequence>
<dbReference type="PANTHER" id="PTHR43244:SF1">
    <property type="entry name" value="5,10-METHYLENETETRAHYDROMETHANOPTERIN REDUCTASE"/>
    <property type="match status" value="1"/>
</dbReference>
<gene>
    <name evidence="3" type="ORF">F0L68_36770</name>
</gene>
<dbReference type="PANTHER" id="PTHR43244">
    <property type="match status" value="1"/>
</dbReference>
<organism evidence="3 4">
    <name type="scientific">Solihabitans fulvus</name>
    <dbReference type="NCBI Taxonomy" id="1892852"/>
    <lineage>
        <taxon>Bacteria</taxon>
        <taxon>Bacillati</taxon>
        <taxon>Actinomycetota</taxon>
        <taxon>Actinomycetes</taxon>
        <taxon>Pseudonocardiales</taxon>
        <taxon>Pseudonocardiaceae</taxon>
        <taxon>Solihabitans</taxon>
    </lineage>
</organism>
<comment type="caution">
    <text evidence="3">The sequence shown here is derived from an EMBL/GenBank/DDBJ whole genome shotgun (WGS) entry which is preliminary data.</text>
</comment>
<protein>
    <submittedName>
        <fullName evidence="3">LLM class flavin-dependent oxidoreductase</fullName>
    </submittedName>
</protein>
<keyword evidence="1" id="KW-0560">Oxidoreductase</keyword>
<evidence type="ECO:0000313" key="4">
    <source>
        <dbReference type="Proteomes" id="UP000323454"/>
    </source>
</evidence>
<dbReference type="SUPFAM" id="SSF51679">
    <property type="entry name" value="Bacterial luciferase-like"/>
    <property type="match status" value="1"/>
</dbReference>
<evidence type="ECO:0000259" key="2">
    <source>
        <dbReference type="Pfam" id="PF00296"/>
    </source>
</evidence>
<reference evidence="3 4" key="2">
    <citation type="submission" date="2019-09" db="EMBL/GenBank/DDBJ databases">
        <authorList>
            <person name="Jin C."/>
        </authorList>
    </citation>
    <scope>NUCLEOTIDE SEQUENCE [LARGE SCALE GENOMIC DNA]</scope>
    <source>
        <strain evidence="3 4">AN110305</strain>
    </source>
</reference>